<evidence type="ECO:0000256" key="1">
    <source>
        <dbReference type="ARBA" id="ARBA00003456"/>
    </source>
</evidence>
<keyword evidence="12" id="KW-1185">Reference proteome</keyword>
<protein>
    <recommendedName>
        <fullName evidence="10">ATP synthase gamma chain</fullName>
    </recommendedName>
    <alternativeName>
        <fullName evidence="10">ATP synthase F1 sector gamma subunit</fullName>
    </alternativeName>
    <alternativeName>
        <fullName evidence="10">F-ATPase gamma subunit</fullName>
    </alternativeName>
</protein>
<dbReference type="PANTHER" id="PTHR11693">
    <property type="entry name" value="ATP SYNTHASE GAMMA CHAIN"/>
    <property type="match status" value="1"/>
</dbReference>
<dbReference type="GO" id="GO:0046933">
    <property type="term" value="F:proton-transporting ATP synthase activity, rotational mechanism"/>
    <property type="evidence" value="ECO:0007669"/>
    <property type="project" value="UniProtKB-UniRule"/>
</dbReference>
<dbReference type="GO" id="GO:0042777">
    <property type="term" value="P:proton motive force-driven plasma membrane ATP synthesis"/>
    <property type="evidence" value="ECO:0007669"/>
    <property type="project" value="UniProtKB-UniRule"/>
</dbReference>
<comment type="subunit">
    <text evidence="10">F-type ATPases have 2 components, CF(1) - the catalytic core - and CF(0) - the membrane proton channel. CF(1) has five subunits: alpha(3), beta(3), gamma(1), delta(1), epsilon(1). CF(0) has three main subunits: a, b and c.</text>
</comment>
<evidence type="ECO:0000256" key="4">
    <source>
        <dbReference type="ARBA" id="ARBA00022448"/>
    </source>
</evidence>
<dbReference type="GO" id="GO:0005524">
    <property type="term" value="F:ATP binding"/>
    <property type="evidence" value="ECO:0007669"/>
    <property type="project" value="UniProtKB-UniRule"/>
</dbReference>
<dbReference type="Proteomes" id="UP000009374">
    <property type="component" value="Unassembled WGS sequence"/>
</dbReference>
<proteinExistence type="inferred from homology"/>
<evidence type="ECO:0000256" key="8">
    <source>
        <dbReference type="ARBA" id="ARBA00023196"/>
    </source>
</evidence>
<dbReference type="GO" id="GO:0045259">
    <property type="term" value="C:proton-transporting ATP synthase complex"/>
    <property type="evidence" value="ECO:0007669"/>
    <property type="project" value="UniProtKB-KW"/>
</dbReference>
<evidence type="ECO:0000313" key="11">
    <source>
        <dbReference type="EMBL" id="EES52122.1"/>
    </source>
</evidence>
<evidence type="ECO:0000256" key="9">
    <source>
        <dbReference type="ARBA" id="ARBA00023310"/>
    </source>
</evidence>
<keyword evidence="10" id="KW-1003">Cell membrane</keyword>
<dbReference type="InterPro" id="IPR035968">
    <property type="entry name" value="ATP_synth_F1_ATPase_gsu"/>
</dbReference>
<keyword evidence="6 10" id="KW-0406">Ion transport</keyword>
<gene>
    <name evidence="10" type="primary">atpG</name>
    <name evidence="11" type="ORF">UBAL3_94530087</name>
</gene>
<dbReference type="Pfam" id="PF00231">
    <property type="entry name" value="ATP-synt"/>
    <property type="match status" value="1"/>
</dbReference>
<name>C6HZB1_9BACT</name>
<comment type="subcellular location">
    <subcellularLocation>
        <location evidence="10">Cell membrane</location>
        <topology evidence="10">Peripheral membrane protein</topology>
    </subcellularLocation>
    <subcellularLocation>
        <location evidence="2">Membrane</location>
        <topology evidence="2">Peripheral membrane protein</topology>
    </subcellularLocation>
</comment>
<evidence type="ECO:0000256" key="7">
    <source>
        <dbReference type="ARBA" id="ARBA00023136"/>
    </source>
</evidence>
<dbReference type="HAMAP" id="MF_00815">
    <property type="entry name" value="ATP_synth_gamma_bact"/>
    <property type="match status" value="1"/>
</dbReference>
<dbReference type="PRINTS" id="PR00126">
    <property type="entry name" value="ATPASEGAMMA"/>
</dbReference>
<dbReference type="Gene3D" id="1.10.287.80">
    <property type="entry name" value="ATP synthase, gamma subunit, helix hairpin domain"/>
    <property type="match status" value="1"/>
</dbReference>
<dbReference type="EMBL" id="GG693880">
    <property type="protein sequence ID" value="EES52122.1"/>
    <property type="molecule type" value="Genomic_DNA"/>
</dbReference>
<keyword evidence="4 10" id="KW-0813">Transport</keyword>
<comment type="function">
    <text evidence="1 10">Produces ATP from ADP in the presence of a proton gradient across the membrane. The gamma chain is believed to be important in regulating ATPase activity and the flow of protons through the CF(0) complex.</text>
</comment>
<dbReference type="NCBIfam" id="TIGR01146">
    <property type="entry name" value="ATPsyn_F1gamma"/>
    <property type="match status" value="1"/>
</dbReference>
<accession>C6HZB1</accession>
<dbReference type="PANTHER" id="PTHR11693:SF22">
    <property type="entry name" value="ATP SYNTHASE SUBUNIT GAMMA, MITOCHONDRIAL"/>
    <property type="match status" value="1"/>
</dbReference>
<keyword evidence="5 10" id="KW-0375">Hydrogen ion transport</keyword>
<evidence type="ECO:0000256" key="10">
    <source>
        <dbReference type="HAMAP-Rule" id="MF_00815"/>
    </source>
</evidence>
<evidence type="ECO:0000256" key="3">
    <source>
        <dbReference type="ARBA" id="ARBA00007681"/>
    </source>
</evidence>
<dbReference type="PROSITE" id="PS00153">
    <property type="entry name" value="ATPASE_GAMMA"/>
    <property type="match status" value="1"/>
</dbReference>
<keyword evidence="8 10" id="KW-0139">CF(1)</keyword>
<dbReference type="Gene3D" id="3.40.1380.10">
    <property type="match status" value="1"/>
</dbReference>
<comment type="similarity">
    <text evidence="3 10">Belongs to the ATPase gamma chain family.</text>
</comment>
<evidence type="ECO:0000256" key="6">
    <source>
        <dbReference type="ARBA" id="ARBA00023065"/>
    </source>
</evidence>
<dbReference type="GO" id="GO:0005886">
    <property type="term" value="C:plasma membrane"/>
    <property type="evidence" value="ECO:0007669"/>
    <property type="project" value="UniProtKB-SubCell"/>
</dbReference>
<dbReference type="CDD" id="cd12151">
    <property type="entry name" value="F1-ATPase_gamma"/>
    <property type="match status" value="1"/>
</dbReference>
<evidence type="ECO:0000313" key="12">
    <source>
        <dbReference type="Proteomes" id="UP000009374"/>
    </source>
</evidence>
<evidence type="ECO:0000256" key="5">
    <source>
        <dbReference type="ARBA" id="ARBA00022781"/>
    </source>
</evidence>
<dbReference type="AlphaFoldDB" id="C6HZB1"/>
<organism evidence="11 12">
    <name type="scientific">Leptospirillum ferrodiazotrophum</name>
    <dbReference type="NCBI Taxonomy" id="412449"/>
    <lineage>
        <taxon>Bacteria</taxon>
        <taxon>Pseudomonadati</taxon>
        <taxon>Nitrospirota</taxon>
        <taxon>Nitrospiria</taxon>
        <taxon>Nitrospirales</taxon>
        <taxon>Nitrospiraceae</taxon>
        <taxon>Leptospirillum</taxon>
    </lineage>
</organism>
<evidence type="ECO:0000256" key="2">
    <source>
        <dbReference type="ARBA" id="ARBA00004170"/>
    </source>
</evidence>
<keyword evidence="9 10" id="KW-0066">ATP synthesis</keyword>
<dbReference type="InterPro" id="IPR023632">
    <property type="entry name" value="ATP_synth_F1_gsu_CS"/>
</dbReference>
<dbReference type="SUPFAM" id="SSF52943">
    <property type="entry name" value="ATP synthase (F1-ATPase), gamma subunit"/>
    <property type="match status" value="1"/>
</dbReference>
<dbReference type="InterPro" id="IPR000131">
    <property type="entry name" value="ATP_synth_F1_gsu"/>
</dbReference>
<reference evidence="11 12" key="1">
    <citation type="journal article" date="2009" name="Appl. Environ. Microbiol.">
        <title>Community genomic and proteomic analyses of chemoautotrophic iron-oxidizing "Leptospirillum rubarum" (Group II) and "Leptospirillum ferrodiazotrophum" (Group III) bacteria in acid mine drainage biofilms.</title>
        <authorList>
            <person name="Goltsman D.S."/>
            <person name="Denef V.J."/>
            <person name="Singer S.W."/>
            <person name="VerBerkmoes N.C."/>
            <person name="Lefsrud M."/>
            <person name="Mueller R.S."/>
            <person name="Dick G.J."/>
            <person name="Sun C.L."/>
            <person name="Wheeler K.E."/>
            <person name="Zemla A."/>
            <person name="Baker B.J."/>
            <person name="Hauser L."/>
            <person name="Land M."/>
            <person name="Shah M.B."/>
            <person name="Thelen M.P."/>
            <person name="Hettich R.L."/>
            <person name="Banfield J.F."/>
        </authorList>
    </citation>
    <scope>NUCLEOTIDE SEQUENCE [LARGE SCALE GENOMIC DNA]</scope>
</reference>
<sequence>MPSLRSIRGRIKSVKNTRQITKAMEMVASAKMRKAQARVRDTRPYAEKIKELMIRLAAIESHRPNPFFQVRPVATVGIILVSTDRGLCGPINSNVFKMVNRFMAERPGVKFEFVVIGKKGQDFVRRSGLKAVGSISGVKDRGQIEEILPATQVAIEEFSEGRWDEAWIFYTEFVSTLSQKPRSEQLLPILPEMSESGAKKPSPFLGEYLYEPDTADILDVLIPRYFETLVFQRVMENFASEYSARMMAMRNATSNAKEVIYQMTLIYNKLRQAAITREISEIASGADAVQQG</sequence>
<keyword evidence="7 10" id="KW-0472">Membrane</keyword>